<dbReference type="GO" id="GO:0005525">
    <property type="term" value="F:GTP binding"/>
    <property type="evidence" value="ECO:0007669"/>
    <property type="project" value="InterPro"/>
</dbReference>
<evidence type="ECO:0000259" key="2">
    <source>
        <dbReference type="Pfam" id="PF01926"/>
    </source>
</evidence>
<feature type="compositionally biased region" description="Basic and acidic residues" evidence="1">
    <location>
        <begin position="8"/>
        <end position="20"/>
    </location>
</feature>
<dbReference type="Pfam" id="PF01926">
    <property type="entry name" value="MMR_HSR1"/>
    <property type="match status" value="1"/>
</dbReference>
<dbReference type="SUPFAM" id="SSF52540">
    <property type="entry name" value="P-loop containing nucleoside triphosphate hydrolases"/>
    <property type="match status" value="1"/>
</dbReference>
<protein>
    <submittedName>
        <fullName evidence="3">GTPase</fullName>
    </submittedName>
</protein>
<feature type="compositionally biased region" description="Low complexity" evidence="1">
    <location>
        <begin position="338"/>
        <end position="349"/>
    </location>
</feature>
<accession>A0AB39MP07</accession>
<feature type="compositionally biased region" description="Low complexity" evidence="1">
    <location>
        <begin position="316"/>
        <end position="331"/>
    </location>
</feature>
<dbReference type="InterPro" id="IPR027417">
    <property type="entry name" value="P-loop_NTPase"/>
</dbReference>
<feature type="region of interest" description="Disordered" evidence="1">
    <location>
        <begin position="1"/>
        <end position="21"/>
    </location>
</feature>
<gene>
    <name evidence="3" type="ORF">AB5J58_48445</name>
</gene>
<dbReference type="EMBL" id="CP163431">
    <property type="protein sequence ID" value="XDQ07535.1"/>
    <property type="molecule type" value="Genomic_DNA"/>
</dbReference>
<sequence length="443" mass="48709">MGEAGSWDEARSAAKRELETSGHAQRQPVFLVCGQTGAGKTTTINYLFGQQVGAVGQFTRGTTKDEPYVWEAGGEHVHVIDLPGFGDTDENDRTYREMYRKHVPRADGFVVVATPPRPGSGATQKTVRTLLEFGAQPSQIVFGYNRLSMLNTEDGEGEPVRVVGLHGPQTQAEKDEIEKGRRQFFEDVCAMGGRHKQAYRFHLEQFIPYDAKSGWNVFKILWELVNSLPHSLIVETDALIETSMADFATVVGRRIRDRREALERREQEVRFRMNQALLDQLEVQEERIRQGLDKCHAALAQIRKERADFAAERAARTVASSPAPRASGSSGSKKKTPSAKPKPADSAADPVPPPSSASGDGTAKRLEEARRVVEAGRAELADITLQKSALTGEATAARQVVAQTEQVRKGLWGRVGSFLKKVTVEVIGAAVVELTRRLFTGGF</sequence>
<dbReference type="Gene3D" id="3.40.50.300">
    <property type="entry name" value="P-loop containing nucleotide triphosphate hydrolases"/>
    <property type="match status" value="1"/>
</dbReference>
<dbReference type="InterPro" id="IPR006073">
    <property type="entry name" value="GTP-bd"/>
</dbReference>
<dbReference type="RefSeq" id="WP_369192306.1">
    <property type="nucleotide sequence ID" value="NZ_CP163431.1"/>
</dbReference>
<reference evidence="3" key="1">
    <citation type="submission" date="2024-07" db="EMBL/GenBank/DDBJ databases">
        <authorList>
            <person name="Yu S.T."/>
        </authorList>
    </citation>
    <scope>NUCLEOTIDE SEQUENCE</scope>
    <source>
        <strain evidence="3">R08</strain>
    </source>
</reference>
<evidence type="ECO:0000256" key="1">
    <source>
        <dbReference type="SAM" id="MobiDB-lite"/>
    </source>
</evidence>
<feature type="domain" description="G" evidence="2">
    <location>
        <begin position="31"/>
        <end position="134"/>
    </location>
</feature>
<organism evidence="3">
    <name type="scientific">Streptomyces sp. R08</name>
    <dbReference type="NCBI Taxonomy" id="3238624"/>
    <lineage>
        <taxon>Bacteria</taxon>
        <taxon>Bacillati</taxon>
        <taxon>Actinomycetota</taxon>
        <taxon>Actinomycetes</taxon>
        <taxon>Kitasatosporales</taxon>
        <taxon>Streptomycetaceae</taxon>
        <taxon>Streptomyces</taxon>
    </lineage>
</organism>
<name>A0AB39MP07_9ACTN</name>
<dbReference type="AlphaFoldDB" id="A0AB39MP07"/>
<dbReference type="CDD" id="cd00882">
    <property type="entry name" value="Ras_like_GTPase"/>
    <property type="match status" value="1"/>
</dbReference>
<evidence type="ECO:0000313" key="3">
    <source>
        <dbReference type="EMBL" id="XDQ07535.1"/>
    </source>
</evidence>
<proteinExistence type="predicted"/>
<feature type="region of interest" description="Disordered" evidence="1">
    <location>
        <begin position="313"/>
        <end position="367"/>
    </location>
</feature>